<dbReference type="GeneID" id="93385710"/>
<dbReference type="AlphaFoldDB" id="A8SKN0"/>
<proteinExistence type="predicted"/>
<evidence type="ECO:0000313" key="2">
    <source>
        <dbReference type="Proteomes" id="UP000003162"/>
    </source>
</evidence>
<sequence>MITVIFEETLKETESSFQDFILKNDNLILIEIKTEQKPKKLKSKQNKNQRKIF</sequence>
<comment type="caution">
    <text evidence="1">The sequence shown here is derived from an EMBL/GenBank/DDBJ whole genome shotgun (WGS) entry which is preliminary data.</text>
</comment>
<organism evidence="1 2">
    <name type="scientific">Parvimonas micra ATCC 33270</name>
    <dbReference type="NCBI Taxonomy" id="411465"/>
    <lineage>
        <taxon>Bacteria</taxon>
        <taxon>Bacillati</taxon>
        <taxon>Bacillota</taxon>
        <taxon>Tissierellia</taxon>
        <taxon>Tissierellales</taxon>
        <taxon>Peptoniphilaceae</taxon>
        <taxon>Parvimonas</taxon>
    </lineage>
</organism>
<dbReference type="EMBL" id="ABEE02000016">
    <property type="protein sequence ID" value="EDP24148.1"/>
    <property type="molecule type" value="Genomic_DNA"/>
</dbReference>
<protein>
    <submittedName>
        <fullName evidence="1">Uncharacterized protein</fullName>
    </submittedName>
</protein>
<name>A8SKN0_9FIRM</name>
<evidence type="ECO:0000313" key="1">
    <source>
        <dbReference type="EMBL" id="EDP24148.1"/>
    </source>
</evidence>
<gene>
    <name evidence="1" type="ORF">PEPMIC_00728</name>
</gene>
<reference evidence="1 2" key="1">
    <citation type="submission" date="2007-09" db="EMBL/GenBank/DDBJ databases">
        <title>Draft genome sequence of Peptostreptococcus micros (ATCC 33270).</title>
        <authorList>
            <person name="Sudarsanam P."/>
            <person name="Ley R."/>
            <person name="Guruge J."/>
            <person name="Turnbaugh P.J."/>
            <person name="Mahowald M."/>
            <person name="Liep D."/>
            <person name="Gordon J."/>
        </authorList>
    </citation>
    <scope>NUCLEOTIDE SEQUENCE [LARGE SCALE GENOMIC DNA]</scope>
    <source>
        <strain evidence="1 2">ATCC 33270</strain>
    </source>
</reference>
<dbReference type="RefSeq" id="WP_004832613.1">
    <property type="nucleotide sequence ID" value="NZ_DS483517.1"/>
</dbReference>
<dbReference type="Proteomes" id="UP000003162">
    <property type="component" value="Unassembled WGS sequence"/>
</dbReference>
<dbReference type="HOGENOM" id="CLU_3064425_0_0_9"/>
<accession>A8SKN0</accession>
<reference evidence="1 2" key="2">
    <citation type="submission" date="2007-09" db="EMBL/GenBank/DDBJ databases">
        <authorList>
            <person name="Fulton L."/>
            <person name="Clifton S."/>
            <person name="Fulton B."/>
            <person name="Xu J."/>
            <person name="Minx P."/>
            <person name="Pepin K.H."/>
            <person name="Johnson M."/>
            <person name="Thiruvilangam P."/>
            <person name="Bhonagiri V."/>
            <person name="Nash W.E."/>
            <person name="Mardis E.R."/>
            <person name="Wilson R.K."/>
        </authorList>
    </citation>
    <scope>NUCLEOTIDE SEQUENCE [LARGE SCALE GENOMIC DNA]</scope>
    <source>
        <strain evidence="1 2">ATCC 33270</strain>
    </source>
</reference>